<keyword evidence="4" id="KW-1185">Reference proteome</keyword>
<dbReference type="GO" id="GO:0003677">
    <property type="term" value="F:DNA binding"/>
    <property type="evidence" value="ECO:0007669"/>
    <property type="project" value="InterPro"/>
</dbReference>
<dbReference type="PANTHER" id="PTHR42930">
    <property type="entry name" value="PHOSPHATE-SPECIFIC TRANSPORT SYSTEM ACCESSORY PROTEIN PHOU"/>
    <property type="match status" value="1"/>
</dbReference>
<feature type="domain" description="SpoVT-AbrB" evidence="2">
    <location>
        <begin position="1"/>
        <end position="37"/>
    </location>
</feature>
<dbReference type="InterPro" id="IPR038078">
    <property type="entry name" value="PhoU-like_sf"/>
</dbReference>
<accession>A0A0V8RUT2</accession>
<sequence length="341" mass="38085">MVTLPKEWIRLHGIGKGSEVLMRLEPDGSLRLAPAGGRQRRPVTARIKVEEGWSFWQIVRRVISHYIAGADIIEVVFGSAPGPQIARQLRGFIGSRLIGVEVVEESSSSIVLQVIADTASLPLETSLRRLIKTVEFMLEDVITGLRRSLRDVLVEVEERDDVVDKFYMFISRQLTSVLAGYRLPSEIGLSSLADASIIMMAAKHLERSGDHVSRIASTAIELLNHGIDFSRGCLAPLPGHLEEIAEQYRLATSTFLEPSPSRADEGIEKGMEIRRRNEELLKTINCDREWEHKPIVVALVRNIIESSKRLVDYSIDLLELSLNRSILHELLGEGLRGQEGA</sequence>
<comment type="caution">
    <text evidence="3">The sequence shown here is derived from an EMBL/GenBank/DDBJ whole genome shotgun (WGS) entry which is preliminary data.</text>
</comment>
<name>A0A0V8RUT2_PYROC</name>
<dbReference type="Pfam" id="PF01895">
    <property type="entry name" value="PhoU"/>
    <property type="match status" value="1"/>
</dbReference>
<evidence type="ECO:0000313" key="3">
    <source>
        <dbReference type="EMBL" id="KSW11809.1"/>
    </source>
</evidence>
<gene>
    <name evidence="3" type="ORF">CF15_03125</name>
</gene>
<dbReference type="OrthoDB" id="40991at2157"/>
<evidence type="ECO:0000259" key="1">
    <source>
        <dbReference type="Pfam" id="PF01895"/>
    </source>
</evidence>
<evidence type="ECO:0000259" key="2">
    <source>
        <dbReference type="Pfam" id="PF04014"/>
    </source>
</evidence>
<protein>
    <recommendedName>
        <fullName evidence="5">SpoVT-AbrB domain-containing protein</fullName>
    </recommendedName>
</protein>
<reference evidence="3 4" key="1">
    <citation type="submission" date="2015-11" db="EMBL/GenBank/DDBJ databases">
        <title>Genome sequence of Pyrodictium occultum PL-19, a marine hyperthermophilic archaeon isolated from Volcano, Italy.</title>
        <authorList>
            <person name="Utturkar S."/>
            <person name="Huber H."/>
            <person name="Leptihn S."/>
            <person name="Brown S."/>
            <person name="Stetter K.O."/>
            <person name="Podar M."/>
        </authorList>
    </citation>
    <scope>NUCLEOTIDE SEQUENCE [LARGE SCALE GENOMIC DNA]</scope>
    <source>
        <strain evidence="3 4">PL-19</strain>
    </source>
</reference>
<feature type="domain" description="PhoU" evidence="1">
    <location>
        <begin position="127"/>
        <end position="217"/>
    </location>
</feature>
<dbReference type="InterPro" id="IPR007159">
    <property type="entry name" value="SpoVT-AbrB_dom"/>
</dbReference>
<dbReference type="SUPFAM" id="SSF109755">
    <property type="entry name" value="PhoU-like"/>
    <property type="match status" value="1"/>
</dbReference>
<dbReference type="Gene3D" id="1.20.58.220">
    <property type="entry name" value="Phosphate transport system protein phou homolog 2, domain 2"/>
    <property type="match status" value="1"/>
</dbReference>
<dbReference type="GO" id="GO:0045936">
    <property type="term" value="P:negative regulation of phosphate metabolic process"/>
    <property type="evidence" value="ECO:0007669"/>
    <property type="project" value="InterPro"/>
</dbReference>
<dbReference type="PANTHER" id="PTHR42930:SF2">
    <property type="entry name" value="PHOU DOMAIN-CONTAINING PROTEIN"/>
    <property type="match status" value="1"/>
</dbReference>
<evidence type="ECO:0008006" key="5">
    <source>
        <dbReference type="Google" id="ProtNLM"/>
    </source>
</evidence>
<dbReference type="InterPro" id="IPR026022">
    <property type="entry name" value="PhoU_dom"/>
</dbReference>
<dbReference type="Proteomes" id="UP000053352">
    <property type="component" value="Unassembled WGS sequence"/>
</dbReference>
<organism evidence="3 4">
    <name type="scientific">Pyrodictium occultum</name>
    <dbReference type="NCBI Taxonomy" id="2309"/>
    <lineage>
        <taxon>Archaea</taxon>
        <taxon>Thermoproteota</taxon>
        <taxon>Thermoprotei</taxon>
        <taxon>Desulfurococcales</taxon>
        <taxon>Pyrodictiaceae</taxon>
        <taxon>Pyrodictium</taxon>
    </lineage>
</organism>
<dbReference type="Pfam" id="PF04014">
    <property type="entry name" value="MazE_antitoxin"/>
    <property type="match status" value="1"/>
</dbReference>
<proteinExistence type="predicted"/>
<evidence type="ECO:0000313" key="4">
    <source>
        <dbReference type="Proteomes" id="UP000053352"/>
    </source>
</evidence>
<dbReference type="EMBL" id="LNTB01000001">
    <property type="protein sequence ID" value="KSW11809.1"/>
    <property type="molecule type" value="Genomic_DNA"/>
</dbReference>
<dbReference type="AlphaFoldDB" id="A0A0V8RUT2"/>
<dbReference type="STRING" id="2309.CF15_03125"/>
<dbReference type="InterPro" id="IPR028366">
    <property type="entry name" value="PhoU"/>
</dbReference>
<dbReference type="GO" id="GO:0030643">
    <property type="term" value="P:intracellular phosphate ion homeostasis"/>
    <property type="evidence" value="ECO:0007669"/>
    <property type="project" value="InterPro"/>
</dbReference>